<sequence>MRISCVPLAEGKETAMTRRLLRVSAWSLVVLAVIALAGVAWLRQSPYWPGITLFSESSRVENFRNMDRVFPSRPIASAGPVWAFARDPRPLPATYAFAGQERDLAAFLDRTETTGLLVVHRGAITPEDDRQGADAAAPLTSWSMAKSVISALIGIALEEGHIASLRDPIATYVPALDGTPYGAVPIEDALTMSSGIAFDEDYARATSDINMLFIRTMAMGQSQVDLLAGLPSARPPGTFNAYISSDTMALGLVLEAATGMPVARYLATRLWGPMGTEADASWSTDRRGQEFALCCLNATLRDYARFGRLYLEGGAREGRQIVPADWVRASVNPQAPHLQPGPNPASGWTFGYGYNWWIPEDPQGDFLAIGVWGQFIHVDPARDVVIVKTSADPAFDDNDPETVAAFRAIARAVAAQP</sequence>
<evidence type="ECO:0000256" key="1">
    <source>
        <dbReference type="SAM" id="Phobius"/>
    </source>
</evidence>
<dbReference type="EMBL" id="NHSD01000132">
    <property type="protein sequence ID" value="MBK5926487.1"/>
    <property type="molecule type" value="Genomic_DNA"/>
</dbReference>
<feature type="transmembrane region" description="Helical" evidence="1">
    <location>
        <begin position="20"/>
        <end position="42"/>
    </location>
</feature>
<dbReference type="PANTHER" id="PTHR43283:SF14">
    <property type="entry name" value="BLL8153 PROTEIN"/>
    <property type="match status" value="1"/>
</dbReference>
<dbReference type="Pfam" id="PF00144">
    <property type="entry name" value="Beta-lactamase"/>
    <property type="match status" value="1"/>
</dbReference>
<evidence type="ECO:0000313" key="4">
    <source>
        <dbReference type="Proteomes" id="UP000706333"/>
    </source>
</evidence>
<keyword evidence="1" id="KW-0472">Membrane</keyword>
<organism evidence="3 4">
    <name type="scientific">Rhodobaculum claviforme</name>
    <dbReference type="NCBI Taxonomy" id="1549854"/>
    <lineage>
        <taxon>Bacteria</taxon>
        <taxon>Pseudomonadati</taxon>
        <taxon>Pseudomonadota</taxon>
        <taxon>Alphaproteobacteria</taxon>
        <taxon>Rhodobacterales</taxon>
        <taxon>Paracoccaceae</taxon>
        <taxon>Rhodobaculum</taxon>
    </lineage>
</organism>
<name>A0A934TJR9_9RHOB</name>
<evidence type="ECO:0000259" key="2">
    <source>
        <dbReference type="Pfam" id="PF00144"/>
    </source>
</evidence>
<keyword evidence="1" id="KW-0812">Transmembrane</keyword>
<proteinExistence type="predicted"/>
<keyword evidence="4" id="KW-1185">Reference proteome</keyword>
<protein>
    <recommendedName>
        <fullName evidence="2">Beta-lactamase-related domain-containing protein</fullName>
    </recommendedName>
</protein>
<evidence type="ECO:0000313" key="3">
    <source>
        <dbReference type="EMBL" id="MBK5926487.1"/>
    </source>
</evidence>
<reference evidence="3" key="1">
    <citation type="submission" date="2017-05" db="EMBL/GenBank/DDBJ databases">
        <authorList>
            <person name="Imhoff J.F."/>
            <person name="Rahn T."/>
            <person name="Kuenzel S."/>
            <person name="Neulinger S.C."/>
        </authorList>
    </citation>
    <scope>NUCLEOTIDE SEQUENCE</scope>
    <source>
        <strain evidence="3">LMG 28126</strain>
    </source>
</reference>
<keyword evidence="1" id="KW-1133">Transmembrane helix</keyword>
<accession>A0A934TJR9</accession>
<dbReference type="AlphaFoldDB" id="A0A934TJR9"/>
<feature type="domain" description="Beta-lactamase-related" evidence="2">
    <location>
        <begin position="118"/>
        <end position="395"/>
    </location>
</feature>
<dbReference type="SUPFAM" id="SSF56601">
    <property type="entry name" value="beta-lactamase/transpeptidase-like"/>
    <property type="match status" value="1"/>
</dbReference>
<dbReference type="Gene3D" id="3.40.710.10">
    <property type="entry name" value="DD-peptidase/beta-lactamase superfamily"/>
    <property type="match status" value="1"/>
</dbReference>
<dbReference type="PANTHER" id="PTHR43283">
    <property type="entry name" value="BETA-LACTAMASE-RELATED"/>
    <property type="match status" value="1"/>
</dbReference>
<gene>
    <name evidence="3" type="ORF">CCR87_03810</name>
</gene>
<dbReference type="InterPro" id="IPR001466">
    <property type="entry name" value="Beta-lactam-related"/>
</dbReference>
<dbReference type="InterPro" id="IPR012338">
    <property type="entry name" value="Beta-lactam/transpept-like"/>
</dbReference>
<reference evidence="3" key="2">
    <citation type="journal article" date="2020" name="Microorganisms">
        <title>Osmotic Adaptation and Compatible Solute Biosynthesis of Phototrophic Bacteria as Revealed from Genome Analyses.</title>
        <authorList>
            <person name="Imhoff J.F."/>
            <person name="Rahn T."/>
            <person name="Kunzel S."/>
            <person name="Keller A."/>
            <person name="Neulinger S.C."/>
        </authorList>
    </citation>
    <scope>NUCLEOTIDE SEQUENCE</scope>
    <source>
        <strain evidence="3">LMG 28126</strain>
    </source>
</reference>
<dbReference type="InterPro" id="IPR050789">
    <property type="entry name" value="Diverse_Enzym_Activities"/>
</dbReference>
<comment type="caution">
    <text evidence="3">The sequence shown here is derived from an EMBL/GenBank/DDBJ whole genome shotgun (WGS) entry which is preliminary data.</text>
</comment>
<dbReference type="Proteomes" id="UP000706333">
    <property type="component" value="Unassembled WGS sequence"/>
</dbReference>